<evidence type="ECO:0000313" key="1">
    <source>
        <dbReference type="EMBL" id="KOG46455.1"/>
    </source>
</evidence>
<dbReference type="Proteomes" id="UP000037084">
    <property type="component" value="Unassembled WGS sequence"/>
</dbReference>
<sequence>MALTLAYEWGQPAADAEGRACCWEENATPEWTAGVLGLRVPETATDRRAGLHSNVQYDAALLTFTVSTAEADRFLQPLLREGAQMARNRHPEEPGYTRSDGFTHLGLPEPETFTEGMRITSVCPHEAKTPESDALGLCANIHAHEFQAGTTRVYIWAGSDAPLQKPPT</sequence>
<gene>
    <name evidence="1" type="ORF">ADK75_26230</name>
</gene>
<accession>A0A0L8M7T4</accession>
<comment type="caution">
    <text evidence="1">The sequence shown here is derived from an EMBL/GenBank/DDBJ whole genome shotgun (WGS) entry which is preliminary data.</text>
</comment>
<name>A0A0L8M7T4_STRVG</name>
<reference evidence="2" key="1">
    <citation type="submission" date="2015-07" db="EMBL/GenBank/DDBJ databases">
        <authorList>
            <consortium name="Consortium for Microbial Forensics and Genomics (microFORGE)"/>
            <person name="Knight B.M."/>
            <person name="Roberts D.P."/>
            <person name="Lin D."/>
            <person name="Hari K."/>
            <person name="Fletcher J."/>
            <person name="Melcher U."/>
            <person name="Blagden T."/>
            <person name="Winegar R.A."/>
        </authorList>
    </citation>
    <scope>NUCLEOTIDE SEQUENCE [LARGE SCALE GENOMIC DNA]</scope>
    <source>
        <strain evidence="2">NRRL B-1447</strain>
    </source>
</reference>
<organism evidence="1 2">
    <name type="scientific">Streptomyces virginiae</name>
    <name type="common">Streptomyces cinnamonensis</name>
    <dbReference type="NCBI Taxonomy" id="1961"/>
    <lineage>
        <taxon>Bacteria</taxon>
        <taxon>Bacillati</taxon>
        <taxon>Actinomycetota</taxon>
        <taxon>Actinomycetes</taxon>
        <taxon>Kitasatosporales</taxon>
        <taxon>Streptomycetaceae</taxon>
        <taxon>Streptomyces</taxon>
    </lineage>
</organism>
<evidence type="ECO:0000313" key="2">
    <source>
        <dbReference type="Proteomes" id="UP000037084"/>
    </source>
</evidence>
<proteinExistence type="predicted"/>
<dbReference type="AlphaFoldDB" id="A0A0L8M7T4"/>
<protein>
    <submittedName>
        <fullName evidence="1">Uncharacterized protein</fullName>
    </submittedName>
</protein>
<dbReference type="EMBL" id="LGUV01000348">
    <property type="protein sequence ID" value="KOG46455.1"/>
    <property type="molecule type" value="Genomic_DNA"/>
</dbReference>
<dbReference type="PATRIC" id="fig|1961.12.peg.5865"/>